<gene>
    <name evidence="2" type="ORF">UFOPK2366_01345</name>
</gene>
<evidence type="ECO:0000259" key="1">
    <source>
        <dbReference type="PROSITE" id="PS51819"/>
    </source>
</evidence>
<dbReference type="Gene3D" id="3.10.180.10">
    <property type="entry name" value="2,3-Dihydroxybiphenyl 1,2-Dioxygenase, domain 1"/>
    <property type="match status" value="1"/>
</dbReference>
<dbReference type="Pfam" id="PF00903">
    <property type="entry name" value="Glyoxalase"/>
    <property type="match status" value="1"/>
</dbReference>
<accession>A0A6J6PTJ1</accession>
<dbReference type="InterPro" id="IPR004360">
    <property type="entry name" value="Glyas_Fos-R_dOase_dom"/>
</dbReference>
<evidence type="ECO:0000313" key="2">
    <source>
        <dbReference type="EMBL" id="CAB4702741.1"/>
    </source>
</evidence>
<dbReference type="InterPro" id="IPR037523">
    <property type="entry name" value="VOC_core"/>
</dbReference>
<dbReference type="InterPro" id="IPR029068">
    <property type="entry name" value="Glyas_Bleomycin-R_OHBP_Dase"/>
</dbReference>
<dbReference type="AlphaFoldDB" id="A0A6J6PTJ1"/>
<dbReference type="EMBL" id="CAEZXM010000264">
    <property type="protein sequence ID" value="CAB4702741.1"/>
    <property type="molecule type" value="Genomic_DNA"/>
</dbReference>
<dbReference type="PROSITE" id="PS51819">
    <property type="entry name" value="VOC"/>
    <property type="match status" value="1"/>
</dbReference>
<feature type="domain" description="VOC" evidence="1">
    <location>
        <begin position="2"/>
        <end position="146"/>
    </location>
</feature>
<protein>
    <submittedName>
        <fullName evidence="2">Unannotated protein</fullName>
    </submittedName>
</protein>
<dbReference type="CDD" id="cd06587">
    <property type="entry name" value="VOC"/>
    <property type="match status" value="1"/>
</dbReference>
<sequence length="181" mass="20373">MGFHHVALATRDTAATHDFYTNVMGFSLVKVVASPTPGEHGGWSKHFFYSTAGEGATPSGDAGMIAFWEIHDDQIGDKFPVDINTHAGLPWWVNHIAFDAPTLEDLYRHRDRWRKHGHHVLEIDHDFCTSIYIRDPNENMVEFSHTTRPFTEAEIALSNEMLLQAKPDFNGHANATVHAPL</sequence>
<dbReference type="SUPFAM" id="SSF54593">
    <property type="entry name" value="Glyoxalase/Bleomycin resistance protein/Dihydroxybiphenyl dioxygenase"/>
    <property type="match status" value="1"/>
</dbReference>
<name>A0A6J6PTJ1_9ZZZZ</name>
<organism evidence="2">
    <name type="scientific">freshwater metagenome</name>
    <dbReference type="NCBI Taxonomy" id="449393"/>
    <lineage>
        <taxon>unclassified sequences</taxon>
        <taxon>metagenomes</taxon>
        <taxon>ecological metagenomes</taxon>
    </lineage>
</organism>
<proteinExistence type="predicted"/>
<reference evidence="2" key="1">
    <citation type="submission" date="2020-05" db="EMBL/GenBank/DDBJ databases">
        <authorList>
            <person name="Chiriac C."/>
            <person name="Salcher M."/>
            <person name="Ghai R."/>
            <person name="Kavagutti S V."/>
        </authorList>
    </citation>
    <scope>NUCLEOTIDE SEQUENCE</scope>
</reference>